<dbReference type="InterPro" id="IPR050484">
    <property type="entry name" value="Transf_Hexapept/Carb_Anhydrase"/>
</dbReference>
<dbReference type="SUPFAM" id="SSF51161">
    <property type="entry name" value="Trimeric LpxA-like enzymes"/>
    <property type="match status" value="1"/>
</dbReference>
<dbReference type="Pfam" id="PF21711">
    <property type="entry name" value="DCTN5"/>
    <property type="match status" value="1"/>
</dbReference>
<dbReference type="PANTHER" id="PTHR13061:SF29">
    <property type="entry name" value="GAMMA CARBONIC ANHYDRASE-LIKE 1, MITOCHONDRIAL-RELATED"/>
    <property type="match status" value="1"/>
</dbReference>
<gene>
    <name evidence="1" type="ORF">HGMM_F46A05C17</name>
</gene>
<dbReference type="InterPro" id="IPR047324">
    <property type="entry name" value="LbH_gamma_CA-like"/>
</dbReference>
<reference evidence="1" key="1">
    <citation type="journal article" date="2005" name="Environ. Microbiol.">
        <title>Genetic and functional properties of uncultivated thermophilic crenarchaeotes from a subsurface gold mine as revealed by analysis of genome fragments.</title>
        <authorList>
            <person name="Nunoura T."/>
            <person name="Hirayama H."/>
            <person name="Takami H."/>
            <person name="Oida H."/>
            <person name="Nishi S."/>
            <person name="Shimamura S."/>
            <person name="Suzuki Y."/>
            <person name="Inagaki F."/>
            <person name="Takai K."/>
            <person name="Nealson K.H."/>
            <person name="Horikoshi K."/>
        </authorList>
    </citation>
    <scope>NUCLEOTIDE SEQUENCE</scope>
</reference>
<dbReference type="PANTHER" id="PTHR13061">
    <property type="entry name" value="DYNACTIN SUBUNIT P25"/>
    <property type="match status" value="1"/>
</dbReference>
<protein>
    <submittedName>
        <fullName evidence="1">Ferripyochelin binding protein</fullName>
    </submittedName>
</protein>
<organism evidence="1">
    <name type="scientific">uncultured prokaryote</name>
    <dbReference type="NCBI Taxonomy" id="198431"/>
    <lineage>
        <taxon>unclassified sequences</taxon>
        <taxon>environmental samples</taxon>
    </lineage>
</organism>
<dbReference type="Gene3D" id="2.160.10.10">
    <property type="entry name" value="Hexapeptide repeat proteins"/>
    <property type="match status" value="1"/>
</dbReference>
<sequence>MIRTWNGKTPKVHPTAFISEAAYVAGDVEIGEYTSVWPGTVIRGDTAPIRIGRHTNIQDNSVVHGDTPTEIGDYVTLGHRVMCHAKKVGNYVLIGNGAVVNDGAEIGEFSIIASGAVVLENTKIPPRSFVVGIPAQVKGEVSERHMEMIRRIAEAYSRKGQSYLKSGLGDKIPT</sequence>
<proteinExistence type="predicted"/>
<reference evidence="1" key="2">
    <citation type="journal article" date="2012" name="PLoS ONE">
        <title>A Deeply Branching Thermophilic Bacterium with an Ancient Acetyl-CoA Pathway Dominates a Subsurface Ecosystem.</title>
        <authorList>
            <person name="Takami H."/>
            <person name="Noguchi H."/>
            <person name="Takaki Y."/>
            <person name="Uchiyama I."/>
            <person name="Toyoda A."/>
            <person name="Nishi S."/>
            <person name="Chee G.-J."/>
            <person name="Arai W."/>
            <person name="Nunoura T."/>
            <person name="Itoh T."/>
            <person name="Hattori M."/>
            <person name="Takai K."/>
        </authorList>
    </citation>
    <scope>NUCLEOTIDE SEQUENCE</scope>
</reference>
<evidence type="ECO:0000313" key="1">
    <source>
        <dbReference type="EMBL" id="BAL56978.1"/>
    </source>
</evidence>
<name>H5SLE2_9ZZZZ</name>
<dbReference type="InterPro" id="IPR011004">
    <property type="entry name" value="Trimer_LpxA-like_sf"/>
</dbReference>
<dbReference type="EMBL" id="AP011763">
    <property type="protein sequence ID" value="BAL56978.1"/>
    <property type="molecule type" value="Genomic_DNA"/>
</dbReference>
<dbReference type="CDD" id="cd04645">
    <property type="entry name" value="LbH_gamma_CA_like"/>
    <property type="match status" value="1"/>
</dbReference>
<dbReference type="AlphaFoldDB" id="H5SLE2"/>
<accession>H5SLE2</accession>